<sequence length="224" mass="25807">MIKDSCDVTGGAGLYTQLQCYHMTNKVYDILKQLNMNNCRMNCNGMELGDYTQEQVNDNNELTNENNWNRCGDNERENGHSNTEEEGQPNENGQGTNDEMNQPGPSNAGQNIHASGRKNRHGSMSQESSISFASTRRDQSFLTNMNNNMQGMLCPLMMMMQQNQERAEERDRRQMERDEERHLQEERRRVEDESHQDQMNMAMLMMFARVTGVDPASMRDIYGG</sequence>
<feature type="region of interest" description="Disordered" evidence="1">
    <location>
        <begin position="163"/>
        <end position="197"/>
    </location>
</feature>
<dbReference type="OrthoDB" id="2507825at2759"/>
<proteinExistence type="predicted"/>
<dbReference type="Proteomes" id="UP000765509">
    <property type="component" value="Unassembled WGS sequence"/>
</dbReference>
<organism evidence="2 3">
    <name type="scientific">Austropuccinia psidii MF-1</name>
    <dbReference type="NCBI Taxonomy" id="1389203"/>
    <lineage>
        <taxon>Eukaryota</taxon>
        <taxon>Fungi</taxon>
        <taxon>Dikarya</taxon>
        <taxon>Basidiomycota</taxon>
        <taxon>Pucciniomycotina</taxon>
        <taxon>Pucciniomycetes</taxon>
        <taxon>Pucciniales</taxon>
        <taxon>Sphaerophragmiaceae</taxon>
        <taxon>Austropuccinia</taxon>
    </lineage>
</organism>
<feature type="compositionally biased region" description="Polar residues" evidence="1">
    <location>
        <begin position="122"/>
        <end position="134"/>
    </location>
</feature>
<dbReference type="EMBL" id="AVOT02058753">
    <property type="protein sequence ID" value="MBW0552569.1"/>
    <property type="molecule type" value="Genomic_DNA"/>
</dbReference>
<name>A0A9Q3IYZ0_9BASI</name>
<dbReference type="AlphaFoldDB" id="A0A9Q3IYZ0"/>
<feature type="compositionally biased region" description="Basic and acidic residues" evidence="1">
    <location>
        <begin position="72"/>
        <end position="83"/>
    </location>
</feature>
<feature type="compositionally biased region" description="Polar residues" evidence="1">
    <location>
        <begin position="98"/>
        <end position="113"/>
    </location>
</feature>
<reference evidence="2" key="1">
    <citation type="submission" date="2021-03" db="EMBL/GenBank/DDBJ databases">
        <title>Draft genome sequence of rust myrtle Austropuccinia psidii MF-1, a brazilian biotype.</title>
        <authorList>
            <person name="Quecine M.C."/>
            <person name="Pachon D.M.R."/>
            <person name="Bonatelli M.L."/>
            <person name="Correr F.H."/>
            <person name="Franceschini L.M."/>
            <person name="Leite T.F."/>
            <person name="Margarido G.R.A."/>
            <person name="Almeida C.A."/>
            <person name="Ferrarezi J.A."/>
            <person name="Labate C.A."/>
        </authorList>
    </citation>
    <scope>NUCLEOTIDE SEQUENCE</scope>
    <source>
        <strain evidence="2">MF-1</strain>
    </source>
</reference>
<evidence type="ECO:0000313" key="2">
    <source>
        <dbReference type="EMBL" id="MBW0552569.1"/>
    </source>
</evidence>
<comment type="caution">
    <text evidence="2">The sequence shown here is derived from an EMBL/GenBank/DDBJ whole genome shotgun (WGS) entry which is preliminary data.</text>
</comment>
<feature type="compositionally biased region" description="Basic and acidic residues" evidence="1">
    <location>
        <begin position="165"/>
        <end position="196"/>
    </location>
</feature>
<evidence type="ECO:0000313" key="3">
    <source>
        <dbReference type="Proteomes" id="UP000765509"/>
    </source>
</evidence>
<accession>A0A9Q3IYZ0</accession>
<evidence type="ECO:0000256" key="1">
    <source>
        <dbReference type="SAM" id="MobiDB-lite"/>
    </source>
</evidence>
<keyword evidence="3" id="KW-1185">Reference proteome</keyword>
<feature type="region of interest" description="Disordered" evidence="1">
    <location>
        <begin position="61"/>
        <end position="134"/>
    </location>
</feature>
<protein>
    <submittedName>
        <fullName evidence="2">Uncharacterized protein</fullName>
    </submittedName>
</protein>
<gene>
    <name evidence="2" type="ORF">O181_092284</name>
</gene>